<reference evidence="2" key="1">
    <citation type="submission" date="2018-06" db="EMBL/GenBank/DDBJ databases">
        <authorList>
            <person name="Zhirakovskaya E."/>
        </authorList>
    </citation>
    <scope>NUCLEOTIDE SEQUENCE</scope>
</reference>
<proteinExistence type="predicted"/>
<gene>
    <name evidence="2" type="ORF">MNBD_DELTA04-1377</name>
</gene>
<sequence length="159" mass="18123">MGIEIERKFLVKGWAWKALAPPLRCRQGYLCLERDKTVRVRTMGNRGFLTVKGGGAGIVRHEFEYEIPVADAAELLAKFCRQPLIEKDRYKIEYEGLVWEVDEFFGENRGLVIAEVELERADQVIARPAWVGREVSGDSRYFNAALSRQPFCSWPGKAG</sequence>
<dbReference type="Pfam" id="PF01928">
    <property type="entry name" value="CYTH"/>
    <property type="match status" value="1"/>
</dbReference>
<dbReference type="EMBL" id="UOEY01000070">
    <property type="protein sequence ID" value="VAW39353.1"/>
    <property type="molecule type" value="Genomic_DNA"/>
</dbReference>
<evidence type="ECO:0000259" key="1">
    <source>
        <dbReference type="PROSITE" id="PS51707"/>
    </source>
</evidence>
<dbReference type="InterPro" id="IPR012042">
    <property type="entry name" value="NeuTTM/CthTTM-like"/>
</dbReference>
<dbReference type="PANTHER" id="PTHR40114">
    <property type="entry name" value="SLR0698 PROTEIN"/>
    <property type="match status" value="1"/>
</dbReference>
<accession>A0A3B0VGC2</accession>
<name>A0A3B0VGC2_9ZZZZ</name>
<dbReference type="PIRSF" id="PIRSF016487">
    <property type="entry name" value="CYTH_UCP016487"/>
    <property type="match status" value="1"/>
</dbReference>
<dbReference type="AlphaFoldDB" id="A0A3B0VGC2"/>
<dbReference type="CDD" id="cd07891">
    <property type="entry name" value="CYTH-like_CthTTM-like_1"/>
    <property type="match status" value="1"/>
</dbReference>
<dbReference type="SUPFAM" id="SSF55154">
    <property type="entry name" value="CYTH-like phosphatases"/>
    <property type="match status" value="1"/>
</dbReference>
<dbReference type="InterPro" id="IPR033469">
    <property type="entry name" value="CYTH-like_dom_sf"/>
</dbReference>
<dbReference type="InterPro" id="IPR023577">
    <property type="entry name" value="CYTH_domain"/>
</dbReference>
<feature type="domain" description="CYTH" evidence="1">
    <location>
        <begin position="2"/>
        <end position="148"/>
    </location>
</feature>
<dbReference type="Gene3D" id="2.40.320.10">
    <property type="entry name" value="Hypothetical Protein Pfu-838710-001"/>
    <property type="match status" value="1"/>
</dbReference>
<dbReference type="PANTHER" id="PTHR40114:SF1">
    <property type="entry name" value="SLR0698 PROTEIN"/>
    <property type="match status" value="1"/>
</dbReference>
<dbReference type="PROSITE" id="PS51707">
    <property type="entry name" value="CYTH"/>
    <property type="match status" value="1"/>
</dbReference>
<organism evidence="2">
    <name type="scientific">hydrothermal vent metagenome</name>
    <dbReference type="NCBI Taxonomy" id="652676"/>
    <lineage>
        <taxon>unclassified sequences</taxon>
        <taxon>metagenomes</taxon>
        <taxon>ecological metagenomes</taxon>
    </lineage>
</organism>
<evidence type="ECO:0000313" key="2">
    <source>
        <dbReference type="EMBL" id="VAW39353.1"/>
    </source>
</evidence>
<dbReference type="SMART" id="SM01118">
    <property type="entry name" value="CYTH"/>
    <property type="match status" value="1"/>
</dbReference>
<protein>
    <recommendedName>
        <fullName evidence="1">CYTH domain-containing protein</fullName>
    </recommendedName>
</protein>